<protein>
    <recommendedName>
        <fullName evidence="2">F-box domain-containing protein</fullName>
    </recommendedName>
</protein>
<dbReference type="PROSITE" id="PS50181">
    <property type="entry name" value="FBOX"/>
    <property type="match status" value="1"/>
</dbReference>
<name>A0A8H3VYN2_9PEZI</name>
<feature type="region of interest" description="Disordered" evidence="1">
    <location>
        <begin position="229"/>
        <end position="273"/>
    </location>
</feature>
<keyword evidence="4" id="KW-1185">Reference proteome</keyword>
<evidence type="ECO:0000259" key="2">
    <source>
        <dbReference type="PROSITE" id="PS50181"/>
    </source>
</evidence>
<organism evidence="3 4">
    <name type="scientific">Colletotrichum asianum</name>
    <dbReference type="NCBI Taxonomy" id="702518"/>
    <lineage>
        <taxon>Eukaryota</taxon>
        <taxon>Fungi</taxon>
        <taxon>Dikarya</taxon>
        <taxon>Ascomycota</taxon>
        <taxon>Pezizomycotina</taxon>
        <taxon>Sordariomycetes</taxon>
        <taxon>Hypocreomycetidae</taxon>
        <taxon>Glomerellales</taxon>
        <taxon>Glomerellaceae</taxon>
        <taxon>Colletotrichum</taxon>
        <taxon>Colletotrichum gloeosporioides species complex</taxon>
    </lineage>
</organism>
<dbReference type="EMBL" id="WOWK01000121">
    <property type="protein sequence ID" value="KAF0317863.1"/>
    <property type="molecule type" value="Genomic_DNA"/>
</dbReference>
<accession>A0A8H3VYN2</accession>
<dbReference type="Proteomes" id="UP000434172">
    <property type="component" value="Unassembled WGS sequence"/>
</dbReference>
<dbReference type="AlphaFoldDB" id="A0A8H3VYN2"/>
<reference evidence="3 4" key="1">
    <citation type="submission" date="2019-12" db="EMBL/GenBank/DDBJ databases">
        <title>A genome sequence resource for the geographically widespread anthracnose pathogen Colletotrichum asianum.</title>
        <authorList>
            <person name="Meng Y."/>
        </authorList>
    </citation>
    <scope>NUCLEOTIDE SEQUENCE [LARGE SCALE GENOMIC DNA]</scope>
    <source>
        <strain evidence="3 4">ICMP 18580</strain>
    </source>
</reference>
<sequence length="273" mass="31355">MFENPTAPTLVEFFATVLVIFLIRVAWEFYEFCVYDWFPYLKEDAARQHYAQERPAYVSPRILSNKSLNNNRLQFATRINTGISSHDNPSVDKRNTKATCGSMKNTDSANVTTSSPSLLIKPLVLVPETRHPSLFKMPVLPIEKPFASKSQGDAPKLSSWEVAFDDNMRRSRVLQLPDLLLLQIMYLTAIDDLYMLRQVSFTFWHLYQGPEFDKFYRRYWQLSATLLHSSDSDEEDKDEDEDDDNDDNDDNNRSDGDDDGGDDDIDGGGVIRV</sequence>
<gene>
    <name evidence="3" type="ORF">GQ607_014887</name>
</gene>
<proteinExistence type="predicted"/>
<evidence type="ECO:0000313" key="4">
    <source>
        <dbReference type="Proteomes" id="UP000434172"/>
    </source>
</evidence>
<dbReference type="InterPro" id="IPR001810">
    <property type="entry name" value="F-box_dom"/>
</dbReference>
<comment type="caution">
    <text evidence="3">The sequence shown here is derived from an EMBL/GenBank/DDBJ whole genome shotgun (WGS) entry which is preliminary data.</text>
</comment>
<feature type="domain" description="F-box" evidence="2">
    <location>
        <begin position="170"/>
        <end position="219"/>
    </location>
</feature>
<feature type="compositionally biased region" description="Acidic residues" evidence="1">
    <location>
        <begin position="232"/>
        <end position="249"/>
    </location>
</feature>
<evidence type="ECO:0000256" key="1">
    <source>
        <dbReference type="SAM" id="MobiDB-lite"/>
    </source>
</evidence>
<feature type="compositionally biased region" description="Acidic residues" evidence="1">
    <location>
        <begin position="256"/>
        <end position="266"/>
    </location>
</feature>
<evidence type="ECO:0000313" key="3">
    <source>
        <dbReference type="EMBL" id="KAF0317863.1"/>
    </source>
</evidence>